<feature type="region of interest" description="Disordered" evidence="1">
    <location>
        <begin position="29"/>
        <end position="61"/>
    </location>
</feature>
<reference evidence="2 3" key="2">
    <citation type="submission" date="2018-11" db="EMBL/GenBank/DDBJ databases">
        <authorList>
            <consortium name="Pathogen Informatics"/>
        </authorList>
    </citation>
    <scope>NUCLEOTIDE SEQUENCE [LARGE SCALE GENOMIC DNA]</scope>
</reference>
<gene>
    <name evidence="2" type="ORF">HNAJ_LOCUS6568</name>
</gene>
<sequence length="107" mass="12005">MRRCRKYCQNISKKMGTIFCFCGLCPTSSRCSKSSLPSSSSASDYSSSSSSSSNQHGNSFNIDHIFAPRTATSDGNQHSNGLSKFAQHTLKWSQLYCKRYLIRMEKK</sequence>
<evidence type="ECO:0000256" key="1">
    <source>
        <dbReference type="SAM" id="MobiDB-lite"/>
    </source>
</evidence>
<organism evidence="4">
    <name type="scientific">Rodentolepis nana</name>
    <name type="common">Dwarf tapeworm</name>
    <name type="synonym">Hymenolepis nana</name>
    <dbReference type="NCBI Taxonomy" id="102285"/>
    <lineage>
        <taxon>Eukaryota</taxon>
        <taxon>Metazoa</taxon>
        <taxon>Spiralia</taxon>
        <taxon>Lophotrochozoa</taxon>
        <taxon>Platyhelminthes</taxon>
        <taxon>Cestoda</taxon>
        <taxon>Eucestoda</taxon>
        <taxon>Cyclophyllidea</taxon>
        <taxon>Hymenolepididae</taxon>
        <taxon>Rodentolepis</taxon>
    </lineage>
</organism>
<accession>A0A0R3THN1</accession>
<dbReference type="EMBL" id="UZAE01007462">
    <property type="protein sequence ID" value="VDO02428.1"/>
    <property type="molecule type" value="Genomic_DNA"/>
</dbReference>
<evidence type="ECO:0000313" key="4">
    <source>
        <dbReference type="WBParaSite" id="HNAJ_0000657201-mRNA-1"/>
    </source>
</evidence>
<protein>
    <submittedName>
        <fullName evidence="2 4">Uncharacterized protein</fullName>
    </submittedName>
</protein>
<evidence type="ECO:0000313" key="3">
    <source>
        <dbReference type="Proteomes" id="UP000278807"/>
    </source>
</evidence>
<dbReference type="WBParaSite" id="HNAJ_0000657201-mRNA-1">
    <property type="protein sequence ID" value="HNAJ_0000657201-mRNA-1"/>
    <property type="gene ID" value="HNAJ_0000657201"/>
</dbReference>
<dbReference type="AlphaFoldDB" id="A0A0R3THN1"/>
<dbReference type="Proteomes" id="UP000278807">
    <property type="component" value="Unassembled WGS sequence"/>
</dbReference>
<reference evidence="4" key="1">
    <citation type="submission" date="2017-02" db="UniProtKB">
        <authorList>
            <consortium name="WormBaseParasite"/>
        </authorList>
    </citation>
    <scope>IDENTIFICATION</scope>
</reference>
<proteinExistence type="predicted"/>
<name>A0A0R3THN1_RODNA</name>
<keyword evidence="3" id="KW-1185">Reference proteome</keyword>
<evidence type="ECO:0000313" key="2">
    <source>
        <dbReference type="EMBL" id="VDO02428.1"/>
    </source>
</evidence>